<feature type="chain" id="PRO_5029904847" evidence="1">
    <location>
        <begin position="21"/>
        <end position="190"/>
    </location>
</feature>
<name>A0A7J6SMB0_PEROL</name>
<sequence length="190" mass="21722">MPRLASFIVVILGLVFSAHSSPVGKDYCYFGSLLVGGLEFRLSFVNATHMTYNLTSYYGSKCGSKRIRGPLVTGIPYQYNSTTGIIDANADNLAEEFRVYKWLRFAHVKPVDLHRMEYDSSRDVIKLKLKKGTALPRKTRTFWECWYRSHVAVKNWSHLVSLELLLEYFVGQLRSTVWGQVTGWSRVEAA</sequence>
<proteinExistence type="predicted"/>
<accession>A0A7J6SMB0</accession>
<dbReference type="AlphaFoldDB" id="A0A7J6SMB0"/>
<gene>
    <name evidence="2" type="ORF">FOZ63_032385</name>
</gene>
<organism evidence="2 3">
    <name type="scientific">Perkinsus olseni</name>
    <name type="common">Perkinsus atlanticus</name>
    <dbReference type="NCBI Taxonomy" id="32597"/>
    <lineage>
        <taxon>Eukaryota</taxon>
        <taxon>Sar</taxon>
        <taxon>Alveolata</taxon>
        <taxon>Perkinsozoa</taxon>
        <taxon>Perkinsea</taxon>
        <taxon>Perkinsida</taxon>
        <taxon>Perkinsidae</taxon>
        <taxon>Perkinsus</taxon>
    </lineage>
</organism>
<feature type="signal peptide" evidence="1">
    <location>
        <begin position="1"/>
        <end position="20"/>
    </location>
</feature>
<reference evidence="2 3" key="1">
    <citation type="submission" date="2020-04" db="EMBL/GenBank/DDBJ databases">
        <title>Perkinsus olseni comparative genomics.</title>
        <authorList>
            <person name="Bogema D.R."/>
        </authorList>
    </citation>
    <scope>NUCLEOTIDE SEQUENCE [LARGE SCALE GENOMIC DNA]</scope>
    <source>
        <strain evidence="2 3">ATCC PRA-207</strain>
    </source>
</reference>
<evidence type="ECO:0000313" key="2">
    <source>
        <dbReference type="EMBL" id="KAF4734089.1"/>
    </source>
</evidence>
<comment type="caution">
    <text evidence="2">The sequence shown here is derived from an EMBL/GenBank/DDBJ whole genome shotgun (WGS) entry which is preliminary data.</text>
</comment>
<protein>
    <submittedName>
        <fullName evidence="2">Uncharacterized protein</fullName>
    </submittedName>
</protein>
<dbReference type="EMBL" id="JABANO010017082">
    <property type="protein sequence ID" value="KAF4734089.1"/>
    <property type="molecule type" value="Genomic_DNA"/>
</dbReference>
<keyword evidence="1" id="KW-0732">Signal</keyword>
<evidence type="ECO:0000256" key="1">
    <source>
        <dbReference type="SAM" id="SignalP"/>
    </source>
</evidence>
<dbReference type="Proteomes" id="UP000553632">
    <property type="component" value="Unassembled WGS sequence"/>
</dbReference>
<evidence type="ECO:0000313" key="3">
    <source>
        <dbReference type="Proteomes" id="UP000553632"/>
    </source>
</evidence>
<keyword evidence="3" id="KW-1185">Reference proteome</keyword>
<feature type="non-terminal residue" evidence="2">
    <location>
        <position position="1"/>
    </location>
</feature>